<dbReference type="PANTHER" id="PTHR23073">
    <property type="entry name" value="26S PROTEASOME REGULATORY SUBUNIT"/>
    <property type="match status" value="1"/>
</dbReference>
<dbReference type="GO" id="GO:0005524">
    <property type="term" value="F:ATP binding"/>
    <property type="evidence" value="ECO:0007669"/>
    <property type="project" value="UniProtKB-KW"/>
</dbReference>
<sequence length="441" mass="50026">MEQVMTANNSRSTLVYYFNYFEKYVSAAFARHFHGEDYAVNIPAWKHAAFGDRQLSQAETIVLLCALAPHLQAGCFDRLIQQYLPEGGEFASFGGVKGSNTRYMLPTGDTALFLLAGEDAAAREPYFSLFSTSHWFWKEGVLWLETVKEGEPRSSGRLILSAEIVELLLEGRQHAPAFGPEFPAKQLETAQHWDDLVLNANTLDQINDVRAWLHYHERALKDPVLGRKAKPGYRALFYGGSGTGKTLAATLLGKELQRDVYRIDLSQVVSKYIGETEKNLEKIFTKAAHRNWMLFFDEADSLFGKRSSVQSANDKYANQEVSYLLQRVEDFPGLVILATNYKSNIDAAFLRRFNAIIEFPLPEPGEREMLWQKAMPADIRVDETVNLAQLAARYPVSGATINQVVYYAVLQYYHRHLPAISQELLIAGVQRELRKEDKLLR</sequence>
<evidence type="ECO:0000313" key="5">
    <source>
        <dbReference type="EMBL" id="SHL39818.1"/>
    </source>
</evidence>
<dbReference type="InterPro" id="IPR003593">
    <property type="entry name" value="AAA+_ATPase"/>
</dbReference>
<dbReference type="EMBL" id="FRBL01000003">
    <property type="protein sequence ID" value="SHL39818.1"/>
    <property type="molecule type" value="Genomic_DNA"/>
</dbReference>
<dbReference type="RefSeq" id="WP_073079924.1">
    <property type="nucleotide sequence ID" value="NZ_FRBL01000003.1"/>
</dbReference>
<proteinExistence type="inferred from homology"/>
<evidence type="ECO:0000313" key="6">
    <source>
        <dbReference type="Proteomes" id="UP000184420"/>
    </source>
</evidence>
<dbReference type="Proteomes" id="UP000184420">
    <property type="component" value="Unassembled WGS sequence"/>
</dbReference>
<dbReference type="AlphaFoldDB" id="A0A1M7AAX5"/>
<protein>
    <submittedName>
        <fullName evidence="5">ATPase family associated with various cellular activities (AAA)</fullName>
    </submittedName>
</protein>
<gene>
    <name evidence="5" type="ORF">SAMN05444266_103202</name>
</gene>
<feature type="domain" description="AAA+ ATPase" evidence="4">
    <location>
        <begin position="231"/>
        <end position="363"/>
    </location>
</feature>
<dbReference type="InterPro" id="IPR027417">
    <property type="entry name" value="P-loop_NTPase"/>
</dbReference>
<name>A0A1M7AAX5_9BACT</name>
<reference evidence="5 6" key="1">
    <citation type="submission" date="2016-11" db="EMBL/GenBank/DDBJ databases">
        <authorList>
            <person name="Jaros S."/>
            <person name="Januszkiewicz K."/>
            <person name="Wedrychowicz H."/>
        </authorList>
    </citation>
    <scope>NUCLEOTIDE SEQUENCE [LARGE SCALE GENOMIC DNA]</scope>
    <source>
        <strain evidence="5 6">DSM 27406</strain>
    </source>
</reference>
<comment type="similarity">
    <text evidence="1">Belongs to the AAA ATPase family.</text>
</comment>
<dbReference type="GO" id="GO:0016887">
    <property type="term" value="F:ATP hydrolysis activity"/>
    <property type="evidence" value="ECO:0007669"/>
    <property type="project" value="InterPro"/>
</dbReference>
<dbReference type="SUPFAM" id="SSF52540">
    <property type="entry name" value="P-loop containing nucleoside triphosphate hydrolases"/>
    <property type="match status" value="1"/>
</dbReference>
<keyword evidence="3" id="KW-0067">ATP-binding</keyword>
<accession>A0A1M7AAX5</accession>
<dbReference type="InterPro" id="IPR050221">
    <property type="entry name" value="26S_Proteasome_ATPase"/>
</dbReference>
<evidence type="ECO:0000256" key="3">
    <source>
        <dbReference type="ARBA" id="ARBA00022840"/>
    </source>
</evidence>
<dbReference type="STRING" id="1419482.SAMN05444266_103202"/>
<dbReference type="InterPro" id="IPR003959">
    <property type="entry name" value="ATPase_AAA_core"/>
</dbReference>
<organism evidence="5 6">
    <name type="scientific">Chitinophaga jiangningensis</name>
    <dbReference type="NCBI Taxonomy" id="1419482"/>
    <lineage>
        <taxon>Bacteria</taxon>
        <taxon>Pseudomonadati</taxon>
        <taxon>Bacteroidota</taxon>
        <taxon>Chitinophagia</taxon>
        <taxon>Chitinophagales</taxon>
        <taxon>Chitinophagaceae</taxon>
        <taxon>Chitinophaga</taxon>
    </lineage>
</organism>
<dbReference type="Gene3D" id="3.40.50.300">
    <property type="entry name" value="P-loop containing nucleotide triphosphate hydrolases"/>
    <property type="match status" value="1"/>
</dbReference>
<keyword evidence="6" id="KW-1185">Reference proteome</keyword>
<dbReference type="SMART" id="SM00382">
    <property type="entry name" value="AAA"/>
    <property type="match status" value="1"/>
</dbReference>
<dbReference type="CDD" id="cd19481">
    <property type="entry name" value="RecA-like_protease"/>
    <property type="match status" value="1"/>
</dbReference>
<evidence type="ECO:0000256" key="1">
    <source>
        <dbReference type="ARBA" id="ARBA00006914"/>
    </source>
</evidence>
<evidence type="ECO:0000259" key="4">
    <source>
        <dbReference type="SMART" id="SM00382"/>
    </source>
</evidence>
<evidence type="ECO:0000256" key="2">
    <source>
        <dbReference type="ARBA" id="ARBA00022741"/>
    </source>
</evidence>
<dbReference type="Pfam" id="PF00004">
    <property type="entry name" value="AAA"/>
    <property type="match status" value="1"/>
</dbReference>
<keyword evidence="2" id="KW-0547">Nucleotide-binding</keyword>